<organism evidence="2 3">
    <name type="scientific">Monilinia laxa</name>
    <name type="common">Brown rot fungus</name>
    <name type="synonym">Sclerotinia laxa</name>
    <dbReference type="NCBI Taxonomy" id="61186"/>
    <lineage>
        <taxon>Eukaryota</taxon>
        <taxon>Fungi</taxon>
        <taxon>Dikarya</taxon>
        <taxon>Ascomycota</taxon>
        <taxon>Pezizomycotina</taxon>
        <taxon>Leotiomycetes</taxon>
        <taxon>Helotiales</taxon>
        <taxon>Sclerotiniaceae</taxon>
        <taxon>Monilinia</taxon>
    </lineage>
</organism>
<keyword evidence="1" id="KW-0472">Membrane</keyword>
<evidence type="ECO:0000256" key="1">
    <source>
        <dbReference type="SAM" id="Phobius"/>
    </source>
</evidence>
<proteinExistence type="predicted"/>
<dbReference type="Proteomes" id="UP000326757">
    <property type="component" value="Unassembled WGS sequence"/>
</dbReference>
<gene>
    <name evidence="2" type="ORF">EYC80_005791</name>
</gene>
<accession>A0A5N6KF90</accession>
<reference evidence="2 3" key="1">
    <citation type="submission" date="2019-06" db="EMBL/GenBank/DDBJ databases">
        <title>Genome Sequence of the Brown Rot Fungal Pathogen Monilinia laxa.</title>
        <authorList>
            <person name="De Miccolis Angelini R.M."/>
            <person name="Landi L."/>
            <person name="Abate D."/>
            <person name="Pollastro S."/>
            <person name="Romanazzi G."/>
            <person name="Faretra F."/>
        </authorList>
    </citation>
    <scope>NUCLEOTIDE SEQUENCE [LARGE SCALE GENOMIC DNA]</scope>
    <source>
        <strain evidence="2 3">Mlax316</strain>
    </source>
</reference>
<dbReference type="AlphaFoldDB" id="A0A5N6KF90"/>
<sequence>MLFDFCIFILHPRQRSREYEHIQKQLQALNQIVWHISETKERRLYPRFFFSISYFALDPFSIRFLIPIFSYFRMKFSKRINTCYGSNQNFSMRGWVLRELEPGPGSWKGNLYDVRE</sequence>
<keyword evidence="1" id="KW-1133">Transmembrane helix</keyword>
<feature type="transmembrane region" description="Helical" evidence="1">
    <location>
        <begin position="48"/>
        <end position="72"/>
    </location>
</feature>
<evidence type="ECO:0000313" key="3">
    <source>
        <dbReference type="Proteomes" id="UP000326757"/>
    </source>
</evidence>
<comment type="caution">
    <text evidence="2">The sequence shown here is derived from an EMBL/GenBank/DDBJ whole genome shotgun (WGS) entry which is preliminary data.</text>
</comment>
<evidence type="ECO:0000313" key="2">
    <source>
        <dbReference type="EMBL" id="KAB8302362.1"/>
    </source>
</evidence>
<dbReference type="EMBL" id="VIGI01000003">
    <property type="protein sequence ID" value="KAB8302362.1"/>
    <property type="molecule type" value="Genomic_DNA"/>
</dbReference>
<name>A0A5N6KF90_MONLA</name>
<protein>
    <submittedName>
        <fullName evidence="2">Uncharacterized protein</fullName>
    </submittedName>
</protein>
<keyword evidence="1" id="KW-0812">Transmembrane</keyword>
<keyword evidence="3" id="KW-1185">Reference proteome</keyword>